<dbReference type="AlphaFoldDB" id="A0A8H3WHB1"/>
<feature type="compositionally biased region" description="Low complexity" evidence="6">
    <location>
        <begin position="83"/>
        <end position="97"/>
    </location>
</feature>
<keyword evidence="8" id="KW-1185">Reference proteome</keyword>
<evidence type="ECO:0000256" key="4">
    <source>
        <dbReference type="ARBA" id="ARBA00023163"/>
    </source>
</evidence>
<dbReference type="OrthoDB" id="1600564at2759"/>
<name>A0A8H3WHB1_9PEZI</name>
<dbReference type="PANTHER" id="PTHR31845:SF32">
    <property type="entry name" value="MISCELLANEOUS ZN(II)2CYS6 TRANSCRIPTION FACTOR (EUROFUNG)-RELATED"/>
    <property type="match status" value="1"/>
</dbReference>
<keyword evidence="4" id="KW-0804">Transcription</keyword>
<proteinExistence type="predicted"/>
<reference evidence="7 8" key="1">
    <citation type="submission" date="2019-12" db="EMBL/GenBank/DDBJ databases">
        <title>A genome sequence resource for the geographically widespread anthracnose pathogen Colletotrichum asianum.</title>
        <authorList>
            <person name="Meng Y."/>
        </authorList>
    </citation>
    <scope>NUCLEOTIDE SEQUENCE [LARGE SCALE GENOMIC DNA]</scope>
    <source>
        <strain evidence="7 8">ICMP 18580</strain>
    </source>
</reference>
<dbReference type="EMBL" id="WOWK01000026">
    <property type="protein sequence ID" value="KAF0326959.1"/>
    <property type="molecule type" value="Genomic_DNA"/>
</dbReference>
<feature type="compositionally biased region" description="Acidic residues" evidence="6">
    <location>
        <begin position="60"/>
        <end position="78"/>
    </location>
</feature>
<sequence>MACRCLRLKKECTPSMIVRRHKPRSQASNRVTRLEEKLDDLVSFLRAEKGLPPAQSDRDAIDEDGCEEDEDDDQDDAELLQNPTPDAAIPTPATTIAKWPSASGSPGGWEIPSTDDPPPAEAEESLRKFREETILFFPFHYIPPHVSSQQLKETYPFLWLNIMSVTSRASYATRGPEGVRWSTVLDEYANLLIQTDLDQDKSLVALVRMQLIINQIQSMNLMGSNPNPELRELYTSTLRSQLQAIIGSEKLGPAAFTHPAVLEHYHFTELLILESSLRSSHQSTDPDLKRFEIYQGQLNSVRAWLSTFYTTDVRLYGDMALFSYSELVRVMVSLHKLNTLDDTAWSRSGVRQTLDLIPTLDKLIAVFEQLRAASVLWSPACGTGEDEAFTWAITVFEGMRKAWKDEMTGLENFGSGNIGVVSHSLMAMPTYSATDAWWSDVFNI</sequence>
<protein>
    <submittedName>
        <fullName evidence="7">Uncharacterized protein</fullName>
    </submittedName>
</protein>
<evidence type="ECO:0000313" key="7">
    <source>
        <dbReference type="EMBL" id="KAF0326959.1"/>
    </source>
</evidence>
<evidence type="ECO:0000256" key="1">
    <source>
        <dbReference type="ARBA" id="ARBA00004123"/>
    </source>
</evidence>
<evidence type="ECO:0000256" key="6">
    <source>
        <dbReference type="SAM" id="MobiDB-lite"/>
    </source>
</evidence>
<evidence type="ECO:0000256" key="5">
    <source>
        <dbReference type="ARBA" id="ARBA00023242"/>
    </source>
</evidence>
<evidence type="ECO:0000313" key="8">
    <source>
        <dbReference type="Proteomes" id="UP000434172"/>
    </source>
</evidence>
<dbReference type="GO" id="GO:0005634">
    <property type="term" value="C:nucleus"/>
    <property type="evidence" value="ECO:0007669"/>
    <property type="project" value="UniProtKB-SubCell"/>
</dbReference>
<accession>A0A8H3WHB1</accession>
<dbReference type="GO" id="GO:0000981">
    <property type="term" value="F:DNA-binding transcription factor activity, RNA polymerase II-specific"/>
    <property type="evidence" value="ECO:0007669"/>
    <property type="project" value="TreeGrafter"/>
</dbReference>
<dbReference type="PANTHER" id="PTHR31845">
    <property type="entry name" value="FINGER DOMAIN PROTEIN, PUTATIVE-RELATED"/>
    <property type="match status" value="1"/>
</dbReference>
<keyword evidence="5" id="KW-0539">Nucleus</keyword>
<evidence type="ECO:0000256" key="3">
    <source>
        <dbReference type="ARBA" id="ARBA00023125"/>
    </source>
</evidence>
<organism evidence="7 8">
    <name type="scientific">Colletotrichum asianum</name>
    <dbReference type="NCBI Taxonomy" id="702518"/>
    <lineage>
        <taxon>Eukaryota</taxon>
        <taxon>Fungi</taxon>
        <taxon>Dikarya</taxon>
        <taxon>Ascomycota</taxon>
        <taxon>Pezizomycotina</taxon>
        <taxon>Sordariomycetes</taxon>
        <taxon>Hypocreomycetidae</taxon>
        <taxon>Glomerellales</taxon>
        <taxon>Glomerellaceae</taxon>
        <taxon>Colletotrichum</taxon>
        <taxon>Colletotrichum gloeosporioides species complex</taxon>
    </lineage>
</organism>
<evidence type="ECO:0000256" key="2">
    <source>
        <dbReference type="ARBA" id="ARBA00023015"/>
    </source>
</evidence>
<feature type="region of interest" description="Disordered" evidence="6">
    <location>
        <begin position="47"/>
        <end position="123"/>
    </location>
</feature>
<dbReference type="InterPro" id="IPR051089">
    <property type="entry name" value="prtT"/>
</dbReference>
<dbReference type="GO" id="GO:0000976">
    <property type="term" value="F:transcription cis-regulatory region binding"/>
    <property type="evidence" value="ECO:0007669"/>
    <property type="project" value="TreeGrafter"/>
</dbReference>
<comment type="subcellular location">
    <subcellularLocation>
        <location evidence="1">Nucleus</location>
    </subcellularLocation>
</comment>
<comment type="caution">
    <text evidence="7">The sequence shown here is derived from an EMBL/GenBank/DDBJ whole genome shotgun (WGS) entry which is preliminary data.</text>
</comment>
<keyword evidence="3" id="KW-0238">DNA-binding</keyword>
<dbReference type="Proteomes" id="UP000434172">
    <property type="component" value="Unassembled WGS sequence"/>
</dbReference>
<keyword evidence="2" id="KW-0805">Transcription regulation</keyword>
<gene>
    <name evidence="7" type="ORF">GQ607_005723</name>
</gene>